<dbReference type="InterPro" id="IPR014721">
    <property type="entry name" value="Ribsml_uS5_D2-typ_fold_subgr"/>
</dbReference>
<evidence type="ECO:0000256" key="6">
    <source>
        <dbReference type="ARBA" id="ARBA00022884"/>
    </source>
</evidence>
<evidence type="ECO:0000256" key="2">
    <source>
        <dbReference type="ARBA" id="ARBA00022694"/>
    </source>
</evidence>
<dbReference type="PANTHER" id="PTHR33992">
    <property type="entry name" value="RIBONUCLEASE P PROTEIN COMPONENT"/>
    <property type="match status" value="1"/>
</dbReference>
<dbReference type="EC" id="3.1.26.5" evidence="7 8"/>
<dbReference type="AlphaFoldDB" id="A0Y967"/>
<dbReference type="EMBL" id="AAVT01000001">
    <property type="protein sequence ID" value="EAW32671.1"/>
    <property type="molecule type" value="Genomic_DNA"/>
</dbReference>
<dbReference type="GO" id="GO:0042781">
    <property type="term" value="F:3'-tRNA processing endoribonuclease activity"/>
    <property type="evidence" value="ECO:0007669"/>
    <property type="project" value="TreeGrafter"/>
</dbReference>
<keyword evidence="2 7" id="KW-0819">tRNA processing</keyword>
<keyword evidence="10" id="KW-1185">Reference proteome</keyword>
<sequence>MAQYPFSKSQRLLEASAYKSVFDDARLKASRQQVLFLARPNDLINPRLGLVIAKKNVRKANQRNRIKRIIRESFRLKQHRLSNIDTVVLARRGLDQLSNADLHTLFGQLWHQLQQKADKLANQPKNDS</sequence>
<dbReference type="PROSITE" id="PS00648">
    <property type="entry name" value="RIBONUCLEASE_P"/>
    <property type="match status" value="1"/>
</dbReference>
<dbReference type="InterPro" id="IPR020539">
    <property type="entry name" value="RNase_P_CS"/>
</dbReference>
<dbReference type="eggNOG" id="COG0594">
    <property type="taxonomic scope" value="Bacteria"/>
</dbReference>
<dbReference type="InterPro" id="IPR020568">
    <property type="entry name" value="Ribosomal_Su5_D2-typ_SF"/>
</dbReference>
<evidence type="ECO:0000256" key="8">
    <source>
        <dbReference type="NCBIfam" id="TIGR00188"/>
    </source>
</evidence>
<protein>
    <recommendedName>
        <fullName evidence="7 8">Ribonuclease P protein component</fullName>
        <shortName evidence="7">RNase P protein</shortName>
        <shortName evidence="7">RNaseP protein</shortName>
        <ecNumber evidence="7 8">3.1.26.5</ecNumber>
    </recommendedName>
    <alternativeName>
        <fullName evidence="7">Protein C5</fullName>
    </alternativeName>
</protein>
<dbReference type="GO" id="GO:0030677">
    <property type="term" value="C:ribonuclease P complex"/>
    <property type="evidence" value="ECO:0007669"/>
    <property type="project" value="TreeGrafter"/>
</dbReference>
<comment type="function">
    <text evidence="1 7">RNaseP catalyzes the removal of the 5'-leader sequence from pre-tRNA to produce the mature 5'-terminus. It can also cleave other RNA substrates such as 4.5S RNA. The protein component plays an auxiliary but essential role in vivo by binding to the 5'-leader sequence and broadening the substrate specificity of the ribozyme.</text>
</comment>
<name>A0Y967_9GAMM</name>
<dbReference type="InterPro" id="IPR000100">
    <property type="entry name" value="RNase_P"/>
</dbReference>
<accession>A0Y967</accession>
<dbReference type="GO" id="GO:0001682">
    <property type="term" value="P:tRNA 5'-leader removal"/>
    <property type="evidence" value="ECO:0007669"/>
    <property type="project" value="UniProtKB-UniRule"/>
</dbReference>
<evidence type="ECO:0000256" key="4">
    <source>
        <dbReference type="ARBA" id="ARBA00022759"/>
    </source>
</evidence>
<keyword evidence="3 7" id="KW-0540">Nuclease</keyword>
<comment type="catalytic activity">
    <reaction evidence="7">
        <text>Endonucleolytic cleavage of RNA, removing 5'-extranucleotides from tRNA precursor.</text>
        <dbReference type="EC" id="3.1.26.5"/>
    </reaction>
</comment>
<keyword evidence="6 7" id="KW-0694">RNA-binding</keyword>
<dbReference type="NCBIfam" id="TIGR00188">
    <property type="entry name" value="rnpA"/>
    <property type="match status" value="1"/>
</dbReference>
<comment type="similarity">
    <text evidence="7">Belongs to the RnpA family.</text>
</comment>
<evidence type="ECO:0000256" key="1">
    <source>
        <dbReference type="ARBA" id="ARBA00002663"/>
    </source>
</evidence>
<organism evidence="9 10">
    <name type="scientific">marine gamma proteobacterium HTCC2143</name>
    <dbReference type="NCBI Taxonomy" id="247633"/>
    <lineage>
        <taxon>Bacteria</taxon>
        <taxon>Pseudomonadati</taxon>
        <taxon>Pseudomonadota</taxon>
        <taxon>Gammaproteobacteria</taxon>
        <taxon>Cellvibrionales</taxon>
        <taxon>Spongiibacteraceae</taxon>
        <taxon>BD1-7 clade</taxon>
    </lineage>
</organism>
<evidence type="ECO:0000313" key="10">
    <source>
        <dbReference type="Proteomes" id="UP000004931"/>
    </source>
</evidence>
<comment type="subunit">
    <text evidence="7">Consists of a catalytic RNA component (M1 or rnpB) and a protein subunit.</text>
</comment>
<reference evidence="9 10" key="1">
    <citation type="journal article" date="2010" name="J. Bacteriol.">
        <title>Genome sequence of the oligotrophic marine Gammaproteobacterium HTCC2143, isolated from the Oregon Coast.</title>
        <authorList>
            <person name="Oh H.M."/>
            <person name="Kang I."/>
            <person name="Ferriera S."/>
            <person name="Giovannoni S.J."/>
            <person name="Cho J.C."/>
        </authorList>
    </citation>
    <scope>NUCLEOTIDE SEQUENCE [LARGE SCALE GENOMIC DNA]</scope>
    <source>
        <strain evidence="9 10">HTCC2143</strain>
    </source>
</reference>
<dbReference type="SUPFAM" id="SSF54211">
    <property type="entry name" value="Ribosomal protein S5 domain 2-like"/>
    <property type="match status" value="1"/>
</dbReference>
<dbReference type="Pfam" id="PF00825">
    <property type="entry name" value="Ribonuclease_P"/>
    <property type="match status" value="1"/>
</dbReference>
<keyword evidence="4 7" id="KW-0255">Endonuclease</keyword>
<dbReference type="Gene3D" id="3.30.230.10">
    <property type="match status" value="1"/>
</dbReference>
<gene>
    <name evidence="7" type="primary">rnpA</name>
    <name evidence="9" type="ORF">GP2143_15486</name>
</gene>
<evidence type="ECO:0000256" key="7">
    <source>
        <dbReference type="HAMAP-Rule" id="MF_00227"/>
    </source>
</evidence>
<evidence type="ECO:0000256" key="3">
    <source>
        <dbReference type="ARBA" id="ARBA00022722"/>
    </source>
</evidence>
<evidence type="ECO:0000256" key="5">
    <source>
        <dbReference type="ARBA" id="ARBA00022801"/>
    </source>
</evidence>
<dbReference type="GO" id="GO:0004526">
    <property type="term" value="F:ribonuclease P activity"/>
    <property type="evidence" value="ECO:0007669"/>
    <property type="project" value="UniProtKB-UniRule"/>
</dbReference>
<dbReference type="PANTHER" id="PTHR33992:SF1">
    <property type="entry name" value="RIBONUCLEASE P PROTEIN COMPONENT"/>
    <property type="match status" value="1"/>
</dbReference>
<comment type="caution">
    <text evidence="9">The sequence shown here is derived from an EMBL/GenBank/DDBJ whole genome shotgun (WGS) entry which is preliminary data.</text>
</comment>
<dbReference type="OrthoDB" id="9796422at2"/>
<dbReference type="HAMAP" id="MF_00227">
    <property type="entry name" value="RNase_P"/>
    <property type="match status" value="1"/>
</dbReference>
<dbReference type="Proteomes" id="UP000004931">
    <property type="component" value="Unassembled WGS sequence"/>
</dbReference>
<dbReference type="GO" id="GO:0000049">
    <property type="term" value="F:tRNA binding"/>
    <property type="evidence" value="ECO:0007669"/>
    <property type="project" value="UniProtKB-UniRule"/>
</dbReference>
<keyword evidence="5 7" id="KW-0378">Hydrolase</keyword>
<dbReference type="STRING" id="247633.GP2143_15486"/>
<proteinExistence type="inferred from homology"/>
<evidence type="ECO:0000313" key="9">
    <source>
        <dbReference type="EMBL" id="EAW32671.1"/>
    </source>
</evidence>